<name>A0A409W3R5_PSICY</name>
<accession>A0A409W3R5</accession>
<protein>
    <submittedName>
        <fullName evidence="1">Uncharacterized protein</fullName>
    </submittedName>
</protein>
<evidence type="ECO:0000313" key="1">
    <source>
        <dbReference type="EMBL" id="PPQ73116.1"/>
    </source>
</evidence>
<dbReference type="EMBL" id="NHYD01003780">
    <property type="protein sequence ID" value="PPQ73116.1"/>
    <property type="molecule type" value="Genomic_DNA"/>
</dbReference>
<gene>
    <name evidence="1" type="ORF">CVT25_010764</name>
</gene>
<dbReference type="AlphaFoldDB" id="A0A409W3R5"/>
<keyword evidence="2" id="KW-1185">Reference proteome</keyword>
<organism evidence="1 2">
    <name type="scientific">Psilocybe cyanescens</name>
    <dbReference type="NCBI Taxonomy" id="93625"/>
    <lineage>
        <taxon>Eukaryota</taxon>
        <taxon>Fungi</taxon>
        <taxon>Dikarya</taxon>
        <taxon>Basidiomycota</taxon>
        <taxon>Agaricomycotina</taxon>
        <taxon>Agaricomycetes</taxon>
        <taxon>Agaricomycetidae</taxon>
        <taxon>Agaricales</taxon>
        <taxon>Agaricineae</taxon>
        <taxon>Strophariaceae</taxon>
        <taxon>Psilocybe</taxon>
    </lineage>
</organism>
<reference evidence="1 2" key="1">
    <citation type="journal article" date="2018" name="Evol. Lett.">
        <title>Horizontal gene cluster transfer increased hallucinogenic mushroom diversity.</title>
        <authorList>
            <person name="Reynolds H.T."/>
            <person name="Vijayakumar V."/>
            <person name="Gluck-Thaler E."/>
            <person name="Korotkin H.B."/>
            <person name="Matheny P.B."/>
            <person name="Slot J.C."/>
        </authorList>
    </citation>
    <scope>NUCLEOTIDE SEQUENCE [LARGE SCALE GENOMIC DNA]</scope>
    <source>
        <strain evidence="1 2">2631</strain>
    </source>
</reference>
<proteinExistence type="predicted"/>
<dbReference type="Proteomes" id="UP000283269">
    <property type="component" value="Unassembled WGS sequence"/>
</dbReference>
<dbReference type="InParanoid" id="A0A409W3R5"/>
<evidence type="ECO:0000313" key="2">
    <source>
        <dbReference type="Proteomes" id="UP000283269"/>
    </source>
</evidence>
<comment type="caution">
    <text evidence="1">The sequence shown here is derived from an EMBL/GenBank/DDBJ whole genome shotgun (WGS) entry which is preliminary data.</text>
</comment>
<sequence>MDLKILPDLKQAEALKIDPRGQEQCHLVDVSLLLLHHLDPRVQTPDAVVAYPIERPCWSPMPRTGMQAAAAP</sequence>